<evidence type="ECO:0008006" key="3">
    <source>
        <dbReference type="Google" id="ProtNLM"/>
    </source>
</evidence>
<dbReference type="InParanoid" id="A2E370"/>
<keyword evidence="2" id="KW-1185">Reference proteome</keyword>
<proteinExistence type="predicted"/>
<protein>
    <recommendedName>
        <fullName evidence="3">Bap-like</fullName>
    </recommendedName>
</protein>
<reference evidence="1" key="1">
    <citation type="submission" date="2006-10" db="EMBL/GenBank/DDBJ databases">
        <authorList>
            <person name="Amadeo P."/>
            <person name="Zhao Q."/>
            <person name="Wortman J."/>
            <person name="Fraser-Liggett C."/>
            <person name="Carlton J."/>
        </authorList>
    </citation>
    <scope>NUCLEOTIDE SEQUENCE</scope>
    <source>
        <strain evidence="1">G3</strain>
    </source>
</reference>
<accession>A2E370</accession>
<name>A2E370_TRIV3</name>
<dbReference type="Proteomes" id="UP000001542">
    <property type="component" value="Unassembled WGS sequence"/>
</dbReference>
<organism evidence="1 2">
    <name type="scientific">Trichomonas vaginalis (strain ATCC PRA-98 / G3)</name>
    <dbReference type="NCBI Taxonomy" id="412133"/>
    <lineage>
        <taxon>Eukaryota</taxon>
        <taxon>Metamonada</taxon>
        <taxon>Parabasalia</taxon>
        <taxon>Trichomonadida</taxon>
        <taxon>Trichomonadidae</taxon>
        <taxon>Trichomonas</taxon>
    </lineage>
</organism>
<reference evidence="1" key="2">
    <citation type="journal article" date="2007" name="Science">
        <title>Draft genome sequence of the sexually transmitted pathogen Trichomonas vaginalis.</title>
        <authorList>
            <person name="Carlton J.M."/>
            <person name="Hirt R.P."/>
            <person name="Silva J.C."/>
            <person name="Delcher A.L."/>
            <person name="Schatz M."/>
            <person name="Zhao Q."/>
            <person name="Wortman J.R."/>
            <person name="Bidwell S.L."/>
            <person name="Alsmark U.C.M."/>
            <person name="Besteiro S."/>
            <person name="Sicheritz-Ponten T."/>
            <person name="Noel C.J."/>
            <person name="Dacks J.B."/>
            <person name="Foster P.G."/>
            <person name="Simillion C."/>
            <person name="Van de Peer Y."/>
            <person name="Miranda-Saavedra D."/>
            <person name="Barton G.J."/>
            <person name="Westrop G.D."/>
            <person name="Mueller S."/>
            <person name="Dessi D."/>
            <person name="Fiori P.L."/>
            <person name="Ren Q."/>
            <person name="Paulsen I."/>
            <person name="Zhang H."/>
            <person name="Bastida-Corcuera F.D."/>
            <person name="Simoes-Barbosa A."/>
            <person name="Brown M.T."/>
            <person name="Hayes R.D."/>
            <person name="Mukherjee M."/>
            <person name="Okumura C.Y."/>
            <person name="Schneider R."/>
            <person name="Smith A.J."/>
            <person name="Vanacova S."/>
            <person name="Villalvazo M."/>
            <person name="Haas B.J."/>
            <person name="Pertea M."/>
            <person name="Feldblyum T.V."/>
            <person name="Utterback T.R."/>
            <person name="Shu C.L."/>
            <person name="Osoegawa K."/>
            <person name="de Jong P.J."/>
            <person name="Hrdy I."/>
            <person name="Horvathova L."/>
            <person name="Zubacova Z."/>
            <person name="Dolezal P."/>
            <person name="Malik S.B."/>
            <person name="Logsdon J.M. Jr."/>
            <person name="Henze K."/>
            <person name="Gupta A."/>
            <person name="Wang C.C."/>
            <person name="Dunne R.L."/>
            <person name="Upcroft J.A."/>
            <person name="Upcroft P."/>
            <person name="White O."/>
            <person name="Salzberg S.L."/>
            <person name="Tang P."/>
            <person name="Chiu C.-H."/>
            <person name="Lee Y.-S."/>
            <person name="Embley T.M."/>
            <person name="Coombs G.H."/>
            <person name="Mottram J.C."/>
            <person name="Tachezy J."/>
            <person name="Fraser-Liggett C.M."/>
            <person name="Johnson P.J."/>
        </authorList>
    </citation>
    <scope>NUCLEOTIDE SEQUENCE [LARGE SCALE GENOMIC DNA]</scope>
    <source>
        <strain evidence="1">G3</strain>
    </source>
</reference>
<dbReference type="VEuPathDB" id="TrichDB:TVAG_430440"/>
<evidence type="ECO:0000313" key="2">
    <source>
        <dbReference type="Proteomes" id="UP000001542"/>
    </source>
</evidence>
<dbReference type="EMBL" id="DS113294">
    <property type="protein sequence ID" value="EAY12880.1"/>
    <property type="molecule type" value="Genomic_DNA"/>
</dbReference>
<evidence type="ECO:0000313" key="1">
    <source>
        <dbReference type="EMBL" id="EAY12880.1"/>
    </source>
</evidence>
<gene>
    <name evidence="1" type="ORF">TVAG_430440</name>
</gene>
<sequence length="583" mass="67444">MCTVERSATVHEICILTTDIESGPNEEMKYSTSIPNETDILVTIKPTIHAQLETKYISTKSSVTINGYVDCLSPATIRYWINDDEELTSEEITFNGLRYQFDNKKIQIPEKYKYGRHTFKIRVNSGNQESDVFPLEFDIKNKPKLSNITIGNEQYLLSSTDIDIAGVLDDQDKDKNLYFFIKFDDIDEITSLGRMKSNASQLNFKFTYTLPNIFGEKGLNIWCSTQENPSSKLSDLDKSEKVPKDILLTYKPILKLKEETDTIYQLDEIVPIKLTVKDDTNCTIKLTYNDKYLSDYDQEIASDDKETDVTINFTIPANSKPNDNSLKITLIDQYQKETINPIGKSFDIKNKPEISNFSISKNEVYYNDITYLSFLFTNRDENKKLYFYVKIDSNDPMLLFETISKGEKEKQMNLPLVAKAEYRRGLKNVIFWVQDSSDLKANLQKNSKSDDQKFDLTINYRPSIDVIFPTQRIYHENSSIELSGSIFAESNSQVRFRVDNSQFEDNSLNYEFNQFETNRNFSTFFKIPNTVKHGKHNLYVKVVDKENIESIESGFFFFMRNYPSLSNVTLSNSTAVPGHHNQR</sequence>
<dbReference type="VEuPathDB" id="TrichDB:TVAGG3_0403950"/>
<dbReference type="AlphaFoldDB" id="A2E370"/>